<organism evidence="2 4">
    <name type="scientific">Hungatella hathewayi</name>
    <dbReference type="NCBI Taxonomy" id="154046"/>
    <lineage>
        <taxon>Bacteria</taxon>
        <taxon>Bacillati</taxon>
        <taxon>Bacillota</taxon>
        <taxon>Clostridia</taxon>
        <taxon>Lachnospirales</taxon>
        <taxon>Lachnospiraceae</taxon>
        <taxon>Hungatella</taxon>
    </lineage>
</organism>
<keyword evidence="1" id="KW-0732">Signal</keyword>
<dbReference type="EMBL" id="CYZE01000024">
    <property type="protein sequence ID" value="CUP29559.1"/>
    <property type="molecule type" value="Genomic_DNA"/>
</dbReference>
<evidence type="ECO:0000313" key="3">
    <source>
        <dbReference type="EMBL" id="RGM02932.1"/>
    </source>
</evidence>
<dbReference type="Proteomes" id="UP000095651">
    <property type="component" value="Unassembled WGS sequence"/>
</dbReference>
<feature type="chain" id="PRO_5042333151" evidence="1">
    <location>
        <begin position="23"/>
        <end position="468"/>
    </location>
</feature>
<dbReference type="SUPFAM" id="SSF53850">
    <property type="entry name" value="Periplasmic binding protein-like II"/>
    <property type="match status" value="1"/>
</dbReference>
<dbReference type="AlphaFoldDB" id="A0A174M736"/>
<accession>A0A174M736</accession>
<dbReference type="PROSITE" id="PS51257">
    <property type="entry name" value="PROKAR_LIPOPROTEIN"/>
    <property type="match status" value="1"/>
</dbReference>
<evidence type="ECO:0000313" key="5">
    <source>
        <dbReference type="Proteomes" id="UP000261257"/>
    </source>
</evidence>
<proteinExistence type="predicted"/>
<gene>
    <name evidence="2" type="primary">yesO_19</name>
    <name evidence="3" type="ORF">DXC39_16850</name>
    <name evidence="2" type="ORF">ERS852407_05547</name>
</gene>
<reference evidence="2 4" key="1">
    <citation type="submission" date="2015-09" db="EMBL/GenBank/DDBJ databases">
        <authorList>
            <consortium name="Pathogen Informatics"/>
        </authorList>
    </citation>
    <scope>NUCLEOTIDE SEQUENCE [LARGE SCALE GENOMIC DNA]</scope>
    <source>
        <strain evidence="2 4">2789STDY5608850</strain>
    </source>
</reference>
<dbReference type="InterPro" id="IPR050490">
    <property type="entry name" value="Bact_solute-bd_prot1"/>
</dbReference>
<dbReference type="Proteomes" id="UP000261257">
    <property type="component" value="Unassembled WGS sequence"/>
</dbReference>
<protein>
    <submittedName>
        <fullName evidence="2 3">ABC transporter substrate-binding protein</fullName>
    </submittedName>
</protein>
<dbReference type="PANTHER" id="PTHR43649:SF11">
    <property type="entry name" value="ABC TRANSPORTER SUBSTRATE-BINDING PROTEIN YESO-RELATED"/>
    <property type="match status" value="1"/>
</dbReference>
<evidence type="ECO:0000256" key="1">
    <source>
        <dbReference type="SAM" id="SignalP"/>
    </source>
</evidence>
<feature type="signal peptide" evidence="1">
    <location>
        <begin position="1"/>
        <end position="22"/>
    </location>
</feature>
<dbReference type="EMBL" id="QSSQ01000017">
    <property type="protein sequence ID" value="RGM02932.1"/>
    <property type="molecule type" value="Genomic_DNA"/>
</dbReference>
<dbReference type="InterPro" id="IPR006059">
    <property type="entry name" value="SBP"/>
</dbReference>
<dbReference type="PANTHER" id="PTHR43649">
    <property type="entry name" value="ARABINOSE-BINDING PROTEIN-RELATED"/>
    <property type="match status" value="1"/>
</dbReference>
<dbReference type="Gene3D" id="3.40.190.10">
    <property type="entry name" value="Periplasmic binding protein-like II"/>
    <property type="match status" value="2"/>
</dbReference>
<evidence type="ECO:0000313" key="2">
    <source>
        <dbReference type="EMBL" id="CUP29559.1"/>
    </source>
</evidence>
<dbReference type="RefSeq" id="WP_055660114.1">
    <property type="nucleotide sequence ID" value="NZ_CABIXC010000024.1"/>
</dbReference>
<name>A0A174M736_9FIRM</name>
<reference evidence="3 5" key="2">
    <citation type="submission" date="2018-08" db="EMBL/GenBank/DDBJ databases">
        <title>A genome reference for cultivated species of the human gut microbiota.</title>
        <authorList>
            <person name="Zou Y."/>
            <person name="Xue W."/>
            <person name="Luo G."/>
        </authorList>
    </citation>
    <scope>NUCLEOTIDE SEQUENCE [LARGE SCALE GENOMIC DNA]</scope>
    <source>
        <strain evidence="3 5">TF05-11AC</strain>
    </source>
</reference>
<evidence type="ECO:0000313" key="4">
    <source>
        <dbReference type="Proteomes" id="UP000095651"/>
    </source>
</evidence>
<sequence>MRKNWKKALTLVMAAAMAAGLAGCGNGAKQAEETTAAQTEAAKTEAAKTEAETTAEPAEAEGLTVNTTDPIEISFSWWGGDSRHEATLAAVDAFMKKYPNITVKTSYSAWDGWEDKMSSQFATGTAPDVNQINWNWITSFSSDGSAFYDLNKLSDILDLSQFSEDYLAQCTVADKLQGVPISMTGRIFYWNKTTYDQAGIETPKTLADLRAAGKVFQEKLGDDYYPLAMNEYDRTIFMVYYLESKYGKAWVENNELQYSEDEIKDGLEFIQSLEADHVIPSIATIAGDGAASFDKNPKWMEGKYAGIFEWDSAATKQQGALNEGQEFVVGEEFADMGDHKGGFAKVSMCFGISENTKHPAECAALVNFLLNEEEGVKILGSERGIPCSAEGLKICEDNGLLNELVAEANSKVLSYVSFPLDPKFEASALKATNEGVYWDVMAGLSYGDYDLDEATEVLIDGVNKVLSK</sequence>
<dbReference type="Pfam" id="PF01547">
    <property type="entry name" value="SBP_bac_1"/>
    <property type="match status" value="1"/>
</dbReference>